<evidence type="ECO:0000256" key="4">
    <source>
        <dbReference type="ARBA" id="ARBA00047846"/>
    </source>
</evidence>
<evidence type="ECO:0000313" key="7">
    <source>
        <dbReference type="Proteomes" id="UP001499852"/>
    </source>
</evidence>
<dbReference type="Proteomes" id="UP001499852">
    <property type="component" value="Unassembled WGS sequence"/>
</dbReference>
<comment type="caution">
    <text evidence="6">The sequence shown here is derived from an EMBL/GenBank/DDBJ whole genome shotgun (WGS) entry which is preliminary data.</text>
</comment>
<comment type="catalytic activity">
    <reaction evidence="4">
        <text>biotin + L-lysyl-[protein] + ATP = N(6)-biotinyl-L-lysyl-[protein] + AMP + diphosphate + H(+)</text>
        <dbReference type="Rhea" id="RHEA:11756"/>
        <dbReference type="Rhea" id="RHEA-COMP:9752"/>
        <dbReference type="Rhea" id="RHEA-COMP:10505"/>
        <dbReference type="ChEBI" id="CHEBI:15378"/>
        <dbReference type="ChEBI" id="CHEBI:29969"/>
        <dbReference type="ChEBI" id="CHEBI:30616"/>
        <dbReference type="ChEBI" id="CHEBI:33019"/>
        <dbReference type="ChEBI" id="CHEBI:57586"/>
        <dbReference type="ChEBI" id="CHEBI:83144"/>
        <dbReference type="ChEBI" id="CHEBI:456215"/>
        <dbReference type="EC" id="6.3.4.15"/>
    </reaction>
</comment>
<name>A0ABP9P044_9BACT</name>
<dbReference type="PANTHER" id="PTHR12835:SF5">
    <property type="entry name" value="BIOTIN--PROTEIN LIGASE"/>
    <property type="match status" value="1"/>
</dbReference>
<dbReference type="NCBIfam" id="TIGR00121">
    <property type="entry name" value="birA_ligase"/>
    <property type="match status" value="1"/>
</dbReference>
<dbReference type="Gene3D" id="2.30.30.100">
    <property type="match status" value="1"/>
</dbReference>
<evidence type="ECO:0000256" key="2">
    <source>
        <dbReference type="ARBA" id="ARBA00023267"/>
    </source>
</evidence>
<accession>A0ABP9P044</accession>
<evidence type="ECO:0000313" key="6">
    <source>
        <dbReference type="EMBL" id="GAA5137778.1"/>
    </source>
</evidence>
<evidence type="ECO:0000256" key="1">
    <source>
        <dbReference type="ARBA" id="ARBA00022598"/>
    </source>
</evidence>
<feature type="domain" description="BPL/LPL catalytic" evidence="5">
    <location>
        <begin position="16"/>
        <end position="200"/>
    </location>
</feature>
<gene>
    <name evidence="6" type="ORF">GCM10023213_15190</name>
</gene>
<dbReference type="CDD" id="cd16442">
    <property type="entry name" value="BPL"/>
    <property type="match status" value="1"/>
</dbReference>
<dbReference type="RefSeq" id="WP_345735773.1">
    <property type="nucleotide sequence ID" value="NZ_BAABIA010000003.1"/>
</dbReference>
<sequence length="267" mass="29157">MSDLDPDGLRQECAALSLPWQVQVVEEIPSTSDALRAAALRGEPADLVLFAESQTAGRGRRDNRWVTPRGQDLMFSLLLRPEAPISLWPRLTTLAALAICRAIEEELPLRPQIKWPNDIYINGLKVSGLLAEAVTAPAGMSLVLGIGLNVNTRAFPPALAGTATSLFQSLPAHLQIRELDRQPIAIRLLLELANQFSRISTDYAEAVAEVRDRSWLLGKQIRATVEGQEIYGRALDLNQEGHLILALADGSLRTFASAEGVRQVISV</sequence>
<dbReference type="Pfam" id="PF02237">
    <property type="entry name" value="BPL_C"/>
    <property type="match status" value="1"/>
</dbReference>
<proteinExistence type="predicted"/>
<dbReference type="Pfam" id="PF03099">
    <property type="entry name" value="BPL_LplA_LipB"/>
    <property type="match status" value="1"/>
</dbReference>
<dbReference type="InterPro" id="IPR003142">
    <property type="entry name" value="BPL_C"/>
</dbReference>
<keyword evidence="2" id="KW-0092">Biotin</keyword>
<dbReference type="InterPro" id="IPR004143">
    <property type="entry name" value="BPL_LPL_catalytic"/>
</dbReference>
<dbReference type="EMBL" id="BAABIA010000003">
    <property type="protein sequence ID" value="GAA5137778.1"/>
    <property type="molecule type" value="Genomic_DNA"/>
</dbReference>
<dbReference type="PANTHER" id="PTHR12835">
    <property type="entry name" value="BIOTIN PROTEIN LIGASE"/>
    <property type="match status" value="1"/>
</dbReference>
<keyword evidence="1" id="KW-0436">Ligase</keyword>
<dbReference type="InterPro" id="IPR004408">
    <property type="entry name" value="Biotin_CoA_COase_ligase"/>
</dbReference>
<reference evidence="7" key="1">
    <citation type="journal article" date="2019" name="Int. J. Syst. Evol. Microbiol.">
        <title>The Global Catalogue of Microorganisms (GCM) 10K type strain sequencing project: providing services to taxonomists for standard genome sequencing and annotation.</title>
        <authorList>
            <consortium name="The Broad Institute Genomics Platform"/>
            <consortium name="The Broad Institute Genome Sequencing Center for Infectious Disease"/>
            <person name="Wu L."/>
            <person name="Ma J."/>
        </authorList>
    </citation>
    <scope>NUCLEOTIDE SEQUENCE [LARGE SCALE GENOMIC DNA]</scope>
    <source>
        <strain evidence="7">JCM 18053</strain>
    </source>
</reference>
<evidence type="ECO:0000259" key="5">
    <source>
        <dbReference type="PROSITE" id="PS51733"/>
    </source>
</evidence>
<protein>
    <recommendedName>
        <fullName evidence="3">biotin--[biotin carboxyl-carrier protein] ligase</fullName>
        <ecNumber evidence="3">6.3.4.15</ecNumber>
    </recommendedName>
</protein>
<keyword evidence="7" id="KW-1185">Reference proteome</keyword>
<dbReference type="Gene3D" id="3.30.930.10">
    <property type="entry name" value="Bira Bifunctional Protein, Domain 2"/>
    <property type="match status" value="1"/>
</dbReference>
<dbReference type="PROSITE" id="PS51733">
    <property type="entry name" value="BPL_LPL_CATALYTIC"/>
    <property type="match status" value="1"/>
</dbReference>
<evidence type="ECO:0000256" key="3">
    <source>
        <dbReference type="ARBA" id="ARBA00024227"/>
    </source>
</evidence>
<organism evidence="6 7">
    <name type="scientific">Prosthecobacter algae</name>
    <dbReference type="NCBI Taxonomy" id="1144682"/>
    <lineage>
        <taxon>Bacteria</taxon>
        <taxon>Pseudomonadati</taxon>
        <taxon>Verrucomicrobiota</taxon>
        <taxon>Verrucomicrobiia</taxon>
        <taxon>Verrucomicrobiales</taxon>
        <taxon>Verrucomicrobiaceae</taxon>
        <taxon>Prosthecobacter</taxon>
    </lineage>
</organism>
<dbReference type="SUPFAM" id="SSF55681">
    <property type="entry name" value="Class II aaRS and biotin synthetases"/>
    <property type="match status" value="1"/>
</dbReference>
<dbReference type="InterPro" id="IPR045864">
    <property type="entry name" value="aa-tRNA-synth_II/BPL/LPL"/>
</dbReference>
<dbReference type="EC" id="6.3.4.15" evidence="3"/>